<protein>
    <submittedName>
        <fullName evidence="2">Os11g0109666 protein</fullName>
    </submittedName>
</protein>
<dbReference type="PaxDb" id="39947-A0A0N7KSB5"/>
<reference evidence="2 3" key="3">
    <citation type="journal article" date="2013" name="Rice">
        <title>Improvement of the Oryza sativa Nipponbare reference genome using next generation sequence and optical map data.</title>
        <authorList>
            <person name="Kawahara Y."/>
            <person name="de la Bastide M."/>
            <person name="Hamilton J.P."/>
            <person name="Kanamori H."/>
            <person name="McCombie W.R."/>
            <person name="Ouyang S."/>
            <person name="Schwartz D.C."/>
            <person name="Tanaka T."/>
            <person name="Wu J."/>
            <person name="Zhou S."/>
            <person name="Childs K.L."/>
            <person name="Davidson R.M."/>
            <person name="Lin H."/>
            <person name="Quesada-Ocampo L."/>
            <person name="Vaillancourt B."/>
            <person name="Sakai H."/>
            <person name="Lee S.S."/>
            <person name="Kim J."/>
            <person name="Numa H."/>
            <person name="Itoh T."/>
            <person name="Buell C.R."/>
            <person name="Matsumoto T."/>
        </authorList>
    </citation>
    <scope>NUCLEOTIDE SEQUENCE [LARGE SCALE GENOMIC DNA]</scope>
    <source>
        <strain evidence="3">cv. Nipponbare</strain>
    </source>
</reference>
<reference evidence="3" key="1">
    <citation type="journal article" date="2005" name="Nature">
        <title>The map-based sequence of the rice genome.</title>
        <authorList>
            <consortium name="International rice genome sequencing project (IRGSP)"/>
            <person name="Matsumoto T."/>
            <person name="Wu J."/>
            <person name="Kanamori H."/>
            <person name="Katayose Y."/>
            <person name="Fujisawa M."/>
            <person name="Namiki N."/>
            <person name="Mizuno H."/>
            <person name="Yamamoto K."/>
            <person name="Antonio B.A."/>
            <person name="Baba T."/>
            <person name="Sakata K."/>
            <person name="Nagamura Y."/>
            <person name="Aoki H."/>
            <person name="Arikawa K."/>
            <person name="Arita K."/>
            <person name="Bito T."/>
            <person name="Chiden Y."/>
            <person name="Fujitsuka N."/>
            <person name="Fukunaka R."/>
            <person name="Hamada M."/>
            <person name="Harada C."/>
            <person name="Hayashi A."/>
            <person name="Hijishita S."/>
            <person name="Honda M."/>
            <person name="Hosokawa S."/>
            <person name="Ichikawa Y."/>
            <person name="Idonuma A."/>
            <person name="Iijima M."/>
            <person name="Ikeda M."/>
            <person name="Ikeno M."/>
            <person name="Ito K."/>
            <person name="Ito S."/>
            <person name="Ito T."/>
            <person name="Ito Y."/>
            <person name="Ito Y."/>
            <person name="Iwabuchi A."/>
            <person name="Kamiya K."/>
            <person name="Karasawa W."/>
            <person name="Kurita K."/>
            <person name="Katagiri S."/>
            <person name="Kikuta A."/>
            <person name="Kobayashi H."/>
            <person name="Kobayashi N."/>
            <person name="Machita K."/>
            <person name="Maehara T."/>
            <person name="Masukawa M."/>
            <person name="Mizubayashi T."/>
            <person name="Mukai Y."/>
            <person name="Nagasaki H."/>
            <person name="Nagata Y."/>
            <person name="Naito S."/>
            <person name="Nakashima M."/>
            <person name="Nakama Y."/>
            <person name="Nakamichi Y."/>
            <person name="Nakamura M."/>
            <person name="Meguro A."/>
            <person name="Negishi M."/>
            <person name="Ohta I."/>
            <person name="Ohta T."/>
            <person name="Okamoto M."/>
            <person name="Ono N."/>
            <person name="Saji S."/>
            <person name="Sakaguchi M."/>
            <person name="Sakai K."/>
            <person name="Shibata M."/>
            <person name="Shimokawa T."/>
            <person name="Song J."/>
            <person name="Takazaki Y."/>
            <person name="Terasawa K."/>
            <person name="Tsugane M."/>
            <person name="Tsuji K."/>
            <person name="Ueda S."/>
            <person name="Waki K."/>
            <person name="Yamagata H."/>
            <person name="Yamamoto M."/>
            <person name="Yamamoto S."/>
            <person name="Yamane H."/>
            <person name="Yoshiki S."/>
            <person name="Yoshihara R."/>
            <person name="Yukawa K."/>
            <person name="Zhong H."/>
            <person name="Yano M."/>
            <person name="Yuan Q."/>
            <person name="Ouyang S."/>
            <person name="Liu J."/>
            <person name="Jones K.M."/>
            <person name="Gansberger K."/>
            <person name="Moffat K."/>
            <person name="Hill J."/>
            <person name="Bera J."/>
            <person name="Fadrosh D."/>
            <person name="Jin S."/>
            <person name="Johri S."/>
            <person name="Kim M."/>
            <person name="Overton L."/>
            <person name="Reardon M."/>
            <person name="Tsitrin T."/>
            <person name="Vuong H."/>
            <person name="Weaver B."/>
            <person name="Ciecko A."/>
            <person name="Tallon L."/>
            <person name="Jackson J."/>
            <person name="Pai G."/>
            <person name="Aken S.V."/>
            <person name="Utterback T."/>
            <person name="Reidmuller S."/>
            <person name="Feldblyum T."/>
            <person name="Hsiao J."/>
            <person name="Zismann V."/>
            <person name="Iobst S."/>
            <person name="de Vazeille A.R."/>
            <person name="Buell C.R."/>
            <person name="Ying K."/>
            <person name="Li Y."/>
            <person name="Lu T."/>
            <person name="Huang Y."/>
            <person name="Zhao Q."/>
            <person name="Feng Q."/>
            <person name="Zhang L."/>
            <person name="Zhu J."/>
            <person name="Weng Q."/>
            <person name="Mu J."/>
            <person name="Lu Y."/>
            <person name="Fan D."/>
            <person name="Liu Y."/>
            <person name="Guan J."/>
            <person name="Zhang Y."/>
            <person name="Yu S."/>
            <person name="Liu X."/>
            <person name="Zhang Y."/>
            <person name="Hong G."/>
            <person name="Han B."/>
            <person name="Choisne N."/>
            <person name="Demange N."/>
            <person name="Orjeda G."/>
            <person name="Samain S."/>
            <person name="Cattolico L."/>
            <person name="Pelletier E."/>
            <person name="Couloux A."/>
            <person name="Segurens B."/>
            <person name="Wincker P."/>
            <person name="D'Hont A."/>
            <person name="Scarpelli C."/>
            <person name="Weissenbach J."/>
            <person name="Salanoubat M."/>
            <person name="Quetier F."/>
            <person name="Yu Y."/>
            <person name="Kim H.R."/>
            <person name="Rambo T."/>
            <person name="Currie J."/>
            <person name="Collura K."/>
            <person name="Luo M."/>
            <person name="Yang T."/>
            <person name="Ammiraju J.S.S."/>
            <person name="Engler F."/>
            <person name="Soderlund C."/>
            <person name="Wing R.A."/>
            <person name="Palmer L.E."/>
            <person name="de la Bastide M."/>
            <person name="Spiegel L."/>
            <person name="Nascimento L."/>
            <person name="Zutavern T."/>
            <person name="O'Shaughnessy A."/>
            <person name="Dike S."/>
            <person name="Dedhia N."/>
            <person name="Preston R."/>
            <person name="Balija V."/>
            <person name="McCombie W.R."/>
            <person name="Chow T."/>
            <person name="Chen H."/>
            <person name="Chung M."/>
            <person name="Chen C."/>
            <person name="Shaw J."/>
            <person name="Wu H."/>
            <person name="Hsiao K."/>
            <person name="Chao Y."/>
            <person name="Chu M."/>
            <person name="Cheng C."/>
            <person name="Hour A."/>
            <person name="Lee P."/>
            <person name="Lin S."/>
            <person name="Lin Y."/>
            <person name="Liou J."/>
            <person name="Liu S."/>
            <person name="Hsing Y."/>
            <person name="Raghuvanshi S."/>
            <person name="Mohanty A."/>
            <person name="Bharti A.K."/>
            <person name="Gaur A."/>
            <person name="Gupta V."/>
            <person name="Kumar D."/>
            <person name="Ravi V."/>
            <person name="Vij S."/>
            <person name="Kapur A."/>
            <person name="Khurana P."/>
            <person name="Khurana P."/>
            <person name="Khurana J.P."/>
            <person name="Tyagi A.K."/>
            <person name="Gaikwad K."/>
            <person name="Singh A."/>
            <person name="Dalal V."/>
            <person name="Srivastava S."/>
            <person name="Dixit A."/>
            <person name="Pal A.K."/>
            <person name="Ghazi I.A."/>
            <person name="Yadav M."/>
            <person name="Pandit A."/>
            <person name="Bhargava A."/>
            <person name="Sureshbabu K."/>
            <person name="Batra K."/>
            <person name="Sharma T.R."/>
            <person name="Mohapatra T."/>
            <person name="Singh N.K."/>
            <person name="Messing J."/>
            <person name="Nelson A.B."/>
            <person name="Fuks G."/>
            <person name="Kavchok S."/>
            <person name="Keizer G."/>
            <person name="Linton E."/>
            <person name="Llaca V."/>
            <person name="Song R."/>
            <person name="Tanyolac B."/>
            <person name="Young S."/>
            <person name="Ho-Il K."/>
            <person name="Hahn J.H."/>
            <person name="Sangsakoo G."/>
            <person name="Vanavichit A."/>
            <person name="de Mattos Luiz.A.T."/>
            <person name="Zimmer P.D."/>
            <person name="Malone G."/>
            <person name="Dellagostin O."/>
            <person name="de Oliveira A.C."/>
            <person name="Bevan M."/>
            <person name="Bancroft I."/>
            <person name="Minx P."/>
            <person name="Cordum H."/>
            <person name="Wilson R."/>
            <person name="Cheng Z."/>
            <person name="Jin W."/>
            <person name="Jiang J."/>
            <person name="Leong S.A."/>
            <person name="Iwama H."/>
            <person name="Gojobori T."/>
            <person name="Itoh T."/>
            <person name="Niimura Y."/>
            <person name="Fujii Y."/>
            <person name="Habara T."/>
            <person name="Sakai H."/>
            <person name="Sato Y."/>
            <person name="Wilson G."/>
            <person name="Kumar K."/>
            <person name="McCouch S."/>
            <person name="Juretic N."/>
            <person name="Hoen D."/>
            <person name="Wright S."/>
            <person name="Bruskiewich R."/>
            <person name="Bureau T."/>
            <person name="Miyao A."/>
            <person name="Hirochika H."/>
            <person name="Nishikawa T."/>
            <person name="Kadowaki K."/>
            <person name="Sugiura M."/>
            <person name="Burr B."/>
            <person name="Sasaki T."/>
        </authorList>
    </citation>
    <scope>NUCLEOTIDE SEQUENCE [LARGE SCALE GENOMIC DNA]</scope>
    <source>
        <strain evidence="3">cv. Nipponbare</strain>
    </source>
</reference>
<dbReference type="AlphaFoldDB" id="A0A0N7KSB5"/>
<accession>A0A0N7KSB5</accession>
<evidence type="ECO:0000256" key="1">
    <source>
        <dbReference type="SAM" id="MobiDB-lite"/>
    </source>
</evidence>
<dbReference type="eggNOG" id="ENOG502R6SR">
    <property type="taxonomic scope" value="Eukaryota"/>
</dbReference>
<feature type="compositionally biased region" description="Basic residues" evidence="1">
    <location>
        <begin position="91"/>
        <end position="100"/>
    </location>
</feature>
<feature type="non-terminal residue" evidence="2">
    <location>
        <position position="1"/>
    </location>
</feature>
<name>A0A0N7KSB5_ORYSJ</name>
<evidence type="ECO:0000313" key="2">
    <source>
        <dbReference type="EMBL" id="BAT12354.1"/>
    </source>
</evidence>
<reference evidence="2 3" key="2">
    <citation type="journal article" date="2013" name="Plant Cell Physiol.">
        <title>Rice Annotation Project Database (RAP-DB): an integrative and interactive database for rice genomics.</title>
        <authorList>
            <person name="Sakai H."/>
            <person name="Lee S.S."/>
            <person name="Tanaka T."/>
            <person name="Numa H."/>
            <person name="Kim J."/>
            <person name="Kawahara Y."/>
            <person name="Wakimoto H."/>
            <person name="Yang C.C."/>
            <person name="Iwamoto M."/>
            <person name="Abe T."/>
            <person name="Yamada Y."/>
            <person name="Muto A."/>
            <person name="Inokuchi H."/>
            <person name="Ikemura T."/>
            <person name="Matsumoto T."/>
            <person name="Sasaki T."/>
            <person name="Itoh T."/>
        </authorList>
    </citation>
    <scope>NUCLEOTIDE SEQUENCE [LARGE SCALE GENOMIC DNA]</scope>
    <source>
        <strain evidence="3">cv. Nipponbare</strain>
    </source>
</reference>
<dbReference type="InParanoid" id="A0A0N7KSB5"/>
<dbReference type="Proteomes" id="UP000059680">
    <property type="component" value="Chromosome 11"/>
</dbReference>
<dbReference type="Gramene" id="Os11t0109666-00">
    <property type="protein sequence ID" value="Os11t0109666-00"/>
    <property type="gene ID" value="Os11g0109666"/>
</dbReference>
<evidence type="ECO:0000313" key="3">
    <source>
        <dbReference type="Proteomes" id="UP000059680"/>
    </source>
</evidence>
<keyword evidence="3" id="KW-1185">Reference proteome</keyword>
<feature type="region of interest" description="Disordered" evidence="1">
    <location>
        <begin position="35"/>
        <end position="108"/>
    </location>
</feature>
<feature type="compositionally biased region" description="Basic and acidic residues" evidence="1">
    <location>
        <begin position="75"/>
        <end position="90"/>
    </location>
</feature>
<gene>
    <name evidence="2" type="ordered locus">Os11g0109666</name>
    <name evidence="2" type="ORF">OSNPB_110109666</name>
</gene>
<organism evidence="2 3">
    <name type="scientific">Oryza sativa subsp. japonica</name>
    <name type="common">Rice</name>
    <dbReference type="NCBI Taxonomy" id="39947"/>
    <lineage>
        <taxon>Eukaryota</taxon>
        <taxon>Viridiplantae</taxon>
        <taxon>Streptophyta</taxon>
        <taxon>Embryophyta</taxon>
        <taxon>Tracheophyta</taxon>
        <taxon>Spermatophyta</taxon>
        <taxon>Magnoliopsida</taxon>
        <taxon>Liliopsida</taxon>
        <taxon>Poales</taxon>
        <taxon>Poaceae</taxon>
        <taxon>BOP clade</taxon>
        <taxon>Oryzoideae</taxon>
        <taxon>Oryzeae</taxon>
        <taxon>Oryzinae</taxon>
        <taxon>Oryza</taxon>
        <taxon>Oryza sativa</taxon>
    </lineage>
</organism>
<sequence>FGVQHVLLHVVQVGRPHLLRQRARRAAQPLAVVRRRGPPAAHGPAVRWQPEAPPHLRAPEPAVREAQHGQQGARGAHDEPQRVVVDVERRHREHQHRRRAQQREREDVHVHVAEPQALHVPPEHAERARQRQRRHRRVVADVEQPAGPLRLRDHRPVSVAVTLRRHRDRVRLVDLRVQVLLVVGGRRDQHDLPAERAVHHVQGGDDGEAEAERHAEVDGQVRAVVSSEEPEERAVAVLREARGVEQQHDGGHVEALAAQAGGAVLAVEGTELGDVGGAPSEE</sequence>
<dbReference type="EMBL" id="AP014967">
    <property type="protein sequence ID" value="BAT12354.1"/>
    <property type="molecule type" value="Genomic_DNA"/>
</dbReference>
<proteinExistence type="predicted"/>